<dbReference type="InterPro" id="IPR027417">
    <property type="entry name" value="P-loop_NTPase"/>
</dbReference>
<comment type="caution">
    <text evidence="1">The sequence shown here is derived from an EMBL/GenBank/DDBJ whole genome shotgun (WGS) entry which is preliminary data.</text>
</comment>
<name>A0AA40E875_9PEZI</name>
<accession>A0AA40E875</accession>
<protein>
    <submittedName>
        <fullName evidence="1">Uncharacterized protein</fullName>
    </submittedName>
</protein>
<evidence type="ECO:0000313" key="2">
    <source>
        <dbReference type="Proteomes" id="UP001172102"/>
    </source>
</evidence>
<organism evidence="1 2">
    <name type="scientific">Lasiosphaeris hirsuta</name>
    <dbReference type="NCBI Taxonomy" id="260670"/>
    <lineage>
        <taxon>Eukaryota</taxon>
        <taxon>Fungi</taxon>
        <taxon>Dikarya</taxon>
        <taxon>Ascomycota</taxon>
        <taxon>Pezizomycotina</taxon>
        <taxon>Sordariomycetes</taxon>
        <taxon>Sordariomycetidae</taxon>
        <taxon>Sordariales</taxon>
        <taxon>Lasiosphaeriaceae</taxon>
        <taxon>Lasiosphaeris</taxon>
    </lineage>
</organism>
<gene>
    <name evidence="1" type="ORF">B0H67DRAFT_640181</name>
</gene>
<evidence type="ECO:0000313" key="1">
    <source>
        <dbReference type="EMBL" id="KAK0731839.1"/>
    </source>
</evidence>
<sequence>MPFQHHLNYPDVFGRPMTPPPAPLVYINGCPGVGKEVVAECLTLLLGRDKSFLVDAADGDNNLHQSSSPERSWSPLGADALASLLAAPRNTPRIAILASTAPDTPPGRATARTLLTAAEAAGRVLVPVVLTCEPAEHMRRAQSLQRQCSFKVRSSCGEGRGGGGLVRMEGVLSVDVTRKAAVEVALGIVEVVMGLREGGGAVSTPGGRGLLPWLPASMMESARPQGHENMIGSSIFGTRDATQTSFPWHTSSHGTMSLMRRVFLGRPATIAWMQQ</sequence>
<dbReference type="Gene3D" id="3.40.50.300">
    <property type="entry name" value="P-loop containing nucleotide triphosphate hydrolases"/>
    <property type="match status" value="1"/>
</dbReference>
<reference evidence="1" key="1">
    <citation type="submission" date="2023-06" db="EMBL/GenBank/DDBJ databases">
        <title>Genome-scale phylogeny and comparative genomics of the fungal order Sordariales.</title>
        <authorList>
            <consortium name="Lawrence Berkeley National Laboratory"/>
            <person name="Hensen N."/>
            <person name="Bonometti L."/>
            <person name="Westerberg I."/>
            <person name="Brannstrom I.O."/>
            <person name="Guillou S."/>
            <person name="Cros-Aarteil S."/>
            <person name="Calhoun S."/>
            <person name="Haridas S."/>
            <person name="Kuo A."/>
            <person name="Mondo S."/>
            <person name="Pangilinan J."/>
            <person name="Riley R."/>
            <person name="Labutti K."/>
            <person name="Andreopoulos B."/>
            <person name="Lipzen A."/>
            <person name="Chen C."/>
            <person name="Yanf M."/>
            <person name="Daum C."/>
            <person name="Ng V."/>
            <person name="Clum A."/>
            <person name="Steindorff A."/>
            <person name="Ohm R."/>
            <person name="Martin F."/>
            <person name="Silar P."/>
            <person name="Natvig D."/>
            <person name="Lalanne C."/>
            <person name="Gautier V."/>
            <person name="Ament-Velasquez S.L."/>
            <person name="Kruys A."/>
            <person name="Hutchinson M.I."/>
            <person name="Powell A.J."/>
            <person name="Barry K."/>
            <person name="Miller A.N."/>
            <person name="Grigoriev I.V."/>
            <person name="Debuchy R."/>
            <person name="Gladieux P."/>
            <person name="Thoren M.H."/>
            <person name="Johannesson H."/>
        </authorList>
    </citation>
    <scope>NUCLEOTIDE SEQUENCE</scope>
    <source>
        <strain evidence="1">SMH4607-1</strain>
    </source>
</reference>
<dbReference type="AlphaFoldDB" id="A0AA40E875"/>
<keyword evidence="2" id="KW-1185">Reference proteome</keyword>
<dbReference type="Proteomes" id="UP001172102">
    <property type="component" value="Unassembled WGS sequence"/>
</dbReference>
<dbReference type="EMBL" id="JAUKUA010000001">
    <property type="protein sequence ID" value="KAK0731839.1"/>
    <property type="molecule type" value="Genomic_DNA"/>
</dbReference>
<proteinExistence type="predicted"/>